<evidence type="ECO:0000313" key="2">
    <source>
        <dbReference type="EMBL" id="CAA2633204.1"/>
    </source>
</evidence>
<sequence>MSSSSHSDSSSMRSPHALAGAGFQGERRPPPPSLPPQTRREAENGDDGRLVVSI</sequence>
<evidence type="ECO:0000313" key="4">
    <source>
        <dbReference type="Proteomes" id="UP000663760"/>
    </source>
</evidence>
<dbReference type="Proteomes" id="UP000663760">
    <property type="component" value="Chromosome 16"/>
</dbReference>
<name>A0A7I8JQB1_SPIIN</name>
<accession>A0A7I8JQB1</accession>
<dbReference type="AlphaFoldDB" id="A0A7I8JQB1"/>
<feature type="region of interest" description="Disordered" evidence="1">
    <location>
        <begin position="1"/>
        <end position="54"/>
    </location>
</feature>
<feature type="compositionally biased region" description="Basic and acidic residues" evidence="1">
    <location>
        <begin position="38"/>
        <end position="54"/>
    </location>
</feature>
<dbReference type="EMBL" id="LR746279">
    <property type="protein sequence ID" value="CAA7409509.1"/>
    <property type="molecule type" value="Genomic_DNA"/>
</dbReference>
<evidence type="ECO:0000313" key="3">
    <source>
        <dbReference type="EMBL" id="CAA7409509.1"/>
    </source>
</evidence>
<keyword evidence="4" id="KW-1185">Reference proteome</keyword>
<dbReference type="EMBL" id="LR743603">
    <property type="protein sequence ID" value="CAA2633204.1"/>
    <property type="molecule type" value="Genomic_DNA"/>
</dbReference>
<gene>
    <name evidence="2" type="ORF">SI7747_16018737</name>
    <name evidence="3" type="ORF">SI8410_16020187</name>
</gene>
<proteinExistence type="predicted"/>
<organism evidence="2">
    <name type="scientific">Spirodela intermedia</name>
    <name type="common">Intermediate duckweed</name>
    <dbReference type="NCBI Taxonomy" id="51605"/>
    <lineage>
        <taxon>Eukaryota</taxon>
        <taxon>Viridiplantae</taxon>
        <taxon>Streptophyta</taxon>
        <taxon>Embryophyta</taxon>
        <taxon>Tracheophyta</taxon>
        <taxon>Spermatophyta</taxon>
        <taxon>Magnoliopsida</taxon>
        <taxon>Liliopsida</taxon>
        <taxon>Araceae</taxon>
        <taxon>Lemnoideae</taxon>
        <taxon>Spirodela</taxon>
    </lineage>
</organism>
<reference evidence="2" key="1">
    <citation type="submission" date="2019-12" db="EMBL/GenBank/DDBJ databases">
        <authorList>
            <person name="Scholz U."/>
            <person name="Mascher M."/>
            <person name="Fiebig A."/>
        </authorList>
    </citation>
    <scope>NUCLEOTIDE SEQUENCE</scope>
</reference>
<feature type="compositionally biased region" description="Low complexity" evidence="1">
    <location>
        <begin position="1"/>
        <end position="14"/>
    </location>
</feature>
<protein>
    <submittedName>
        <fullName evidence="2">Uncharacterized protein</fullName>
    </submittedName>
</protein>
<evidence type="ECO:0000256" key="1">
    <source>
        <dbReference type="SAM" id="MobiDB-lite"/>
    </source>
</evidence>